<evidence type="ECO:0000256" key="1">
    <source>
        <dbReference type="SAM" id="MobiDB-lite"/>
    </source>
</evidence>
<feature type="region of interest" description="Disordered" evidence="1">
    <location>
        <begin position="13"/>
        <end position="43"/>
    </location>
</feature>
<keyword evidence="3" id="KW-1185">Reference proteome</keyword>
<evidence type="ECO:0000313" key="2">
    <source>
        <dbReference type="EMBL" id="KAJ9482081.1"/>
    </source>
</evidence>
<accession>A0AAI9X2Y8</accession>
<evidence type="ECO:0000313" key="3">
    <source>
        <dbReference type="Proteomes" id="UP001227192"/>
    </source>
</evidence>
<reference evidence="2" key="2">
    <citation type="journal article" date="2016" name="Fungal Biol.">
        <title>Ochratoxin A production by Penicillium thymicola.</title>
        <authorList>
            <person name="Nguyen H.D.T."/>
            <person name="McMullin D.R."/>
            <person name="Ponomareva E."/>
            <person name="Riley R."/>
            <person name="Pomraning K.R."/>
            <person name="Baker S.E."/>
            <person name="Seifert K.A."/>
        </authorList>
    </citation>
    <scope>NUCLEOTIDE SEQUENCE</scope>
    <source>
        <strain evidence="2">DAOM 180753</strain>
    </source>
</reference>
<dbReference type="Proteomes" id="UP001227192">
    <property type="component" value="Unassembled WGS sequence"/>
</dbReference>
<protein>
    <submittedName>
        <fullName evidence="2">Uncharacterized protein</fullName>
    </submittedName>
</protein>
<proteinExistence type="predicted"/>
<dbReference type="AlphaFoldDB" id="A0AAI9X2Y8"/>
<sequence>MIHQVPDSIVVGDLQRAPGPYNRTGKHQPSMKLARYSSPRNPKVQCGIHPSTSPLHPQPFFSWPSVVC</sequence>
<gene>
    <name evidence="2" type="ORF">VN97_g11366</name>
</gene>
<name>A0AAI9X2Y8_PENTH</name>
<reference evidence="2" key="1">
    <citation type="submission" date="2015-06" db="EMBL/GenBank/DDBJ databases">
        <authorList>
            <person name="Nguyen H."/>
        </authorList>
    </citation>
    <scope>NUCLEOTIDE SEQUENCE</scope>
    <source>
        <strain evidence="2">DAOM 180753</strain>
    </source>
</reference>
<dbReference type="EMBL" id="LACB01000622">
    <property type="protein sequence ID" value="KAJ9482081.1"/>
    <property type="molecule type" value="Genomic_DNA"/>
</dbReference>
<organism evidence="2 3">
    <name type="scientific">Penicillium thymicola</name>
    <dbReference type="NCBI Taxonomy" id="293382"/>
    <lineage>
        <taxon>Eukaryota</taxon>
        <taxon>Fungi</taxon>
        <taxon>Dikarya</taxon>
        <taxon>Ascomycota</taxon>
        <taxon>Pezizomycotina</taxon>
        <taxon>Eurotiomycetes</taxon>
        <taxon>Eurotiomycetidae</taxon>
        <taxon>Eurotiales</taxon>
        <taxon>Aspergillaceae</taxon>
        <taxon>Penicillium</taxon>
    </lineage>
</organism>
<comment type="caution">
    <text evidence="2">The sequence shown here is derived from an EMBL/GenBank/DDBJ whole genome shotgun (WGS) entry which is preliminary data.</text>
</comment>